<dbReference type="InterPro" id="IPR001872">
    <property type="entry name" value="Peptidase_A8"/>
</dbReference>
<comment type="caution">
    <text evidence="9">Lacks conserved residue(s) required for the propagation of feature annotation.</text>
</comment>
<keyword evidence="12" id="KW-0449">Lipoprotein</keyword>
<evidence type="ECO:0000313" key="13">
    <source>
        <dbReference type="Proteomes" id="UP000033187"/>
    </source>
</evidence>
<dbReference type="UniPathway" id="UPA00665"/>
<feature type="active site" evidence="9">
    <location>
        <position position="132"/>
    </location>
</feature>
<evidence type="ECO:0000256" key="4">
    <source>
        <dbReference type="ARBA" id="ARBA00022692"/>
    </source>
</evidence>
<keyword evidence="7 9" id="KW-1133">Transmembrane helix</keyword>
<comment type="subcellular location">
    <subcellularLocation>
        <location evidence="9">Cell membrane</location>
        <topology evidence="9">Multi-pass membrane protein</topology>
    </subcellularLocation>
</comment>
<dbReference type="PANTHER" id="PTHR33695:SF1">
    <property type="entry name" value="LIPOPROTEIN SIGNAL PEPTIDASE"/>
    <property type="match status" value="1"/>
</dbReference>
<evidence type="ECO:0000256" key="7">
    <source>
        <dbReference type="ARBA" id="ARBA00022989"/>
    </source>
</evidence>
<dbReference type="HAMAP" id="MF_00161">
    <property type="entry name" value="LspA"/>
    <property type="match status" value="1"/>
</dbReference>
<feature type="transmembrane region" description="Helical" evidence="9">
    <location>
        <begin position="62"/>
        <end position="80"/>
    </location>
</feature>
<feature type="active site" evidence="9">
    <location>
        <position position="114"/>
    </location>
</feature>
<keyword evidence="2 9" id="KW-1003">Cell membrane</keyword>
<keyword evidence="13" id="KW-1185">Reference proteome</keyword>
<keyword evidence="4 9" id="KW-0812">Transmembrane</keyword>
<sequence length="166" mass="17351">MRAPVVGALCVVAAFALDQATKAVALGASALATGVEVLPVLNLVLVHNHGVSFGMLAGITPWWALSCLSLTIVGALSIWLWRAHDGLLGAALGLVIGGALGNVLDRLRHGAVIDFLDVHLGAYHWPAFNLADVAVVCGVGLLLLQHWRETSEQVAARRSGGSPDRR</sequence>
<evidence type="ECO:0000256" key="6">
    <source>
        <dbReference type="ARBA" id="ARBA00022801"/>
    </source>
</evidence>
<evidence type="ECO:0000256" key="3">
    <source>
        <dbReference type="ARBA" id="ARBA00022670"/>
    </source>
</evidence>
<name>A0A0D6JJH0_9HYPH</name>
<dbReference type="AlphaFoldDB" id="A0A0D6JJH0"/>
<dbReference type="GO" id="GO:0006508">
    <property type="term" value="P:proteolysis"/>
    <property type="evidence" value="ECO:0007669"/>
    <property type="project" value="UniProtKB-KW"/>
</dbReference>
<dbReference type="GO" id="GO:0004190">
    <property type="term" value="F:aspartic-type endopeptidase activity"/>
    <property type="evidence" value="ECO:0007669"/>
    <property type="project" value="UniProtKB-UniRule"/>
</dbReference>
<dbReference type="KEGG" id="fil:BN1229_v1_2632"/>
<organism evidence="12 13">
    <name type="scientific">Candidatus Filomicrobium marinum</name>
    <dbReference type="NCBI Taxonomy" id="1608628"/>
    <lineage>
        <taxon>Bacteria</taxon>
        <taxon>Pseudomonadati</taxon>
        <taxon>Pseudomonadota</taxon>
        <taxon>Alphaproteobacteria</taxon>
        <taxon>Hyphomicrobiales</taxon>
        <taxon>Hyphomicrobiaceae</taxon>
        <taxon>Filomicrobium</taxon>
    </lineage>
</organism>
<dbReference type="EMBL" id="LN829119">
    <property type="protein sequence ID" value="CPR21852.1"/>
    <property type="molecule type" value="Genomic_DNA"/>
</dbReference>
<comment type="pathway">
    <text evidence="9">Protein modification; lipoprotein biosynthesis (signal peptide cleavage).</text>
</comment>
<evidence type="ECO:0000256" key="2">
    <source>
        <dbReference type="ARBA" id="ARBA00022475"/>
    </source>
</evidence>
<evidence type="ECO:0000313" key="12">
    <source>
        <dbReference type="EMBL" id="CPR21852.1"/>
    </source>
</evidence>
<evidence type="ECO:0000256" key="8">
    <source>
        <dbReference type="ARBA" id="ARBA00023136"/>
    </source>
</evidence>
<dbReference type="PRINTS" id="PR00781">
    <property type="entry name" value="LIPOSIGPTASE"/>
</dbReference>
<feature type="transmembrane region" description="Helical" evidence="9">
    <location>
        <begin position="87"/>
        <end position="104"/>
    </location>
</feature>
<evidence type="ECO:0000256" key="5">
    <source>
        <dbReference type="ARBA" id="ARBA00022750"/>
    </source>
</evidence>
<evidence type="ECO:0000256" key="11">
    <source>
        <dbReference type="RuleBase" id="RU004181"/>
    </source>
</evidence>
<dbReference type="RefSeq" id="WP_046478476.1">
    <property type="nucleotide sequence ID" value="NZ_LN829118.1"/>
</dbReference>
<comment type="function">
    <text evidence="9 10">This protein specifically catalyzes the removal of signal peptides from prolipoproteins.</text>
</comment>
<evidence type="ECO:0000256" key="10">
    <source>
        <dbReference type="RuleBase" id="RU000594"/>
    </source>
</evidence>
<evidence type="ECO:0000256" key="1">
    <source>
        <dbReference type="ARBA" id="ARBA00006139"/>
    </source>
</evidence>
<feature type="transmembrane region" description="Helical" evidence="9">
    <location>
        <begin position="124"/>
        <end position="144"/>
    </location>
</feature>
<evidence type="ECO:0000256" key="9">
    <source>
        <dbReference type="HAMAP-Rule" id="MF_00161"/>
    </source>
</evidence>
<keyword evidence="6 9" id="KW-0378">Hydrolase</keyword>
<proteinExistence type="inferred from homology"/>
<dbReference type="KEGG" id="fiy:BN1229_v1_3285"/>
<keyword evidence="5 9" id="KW-0064">Aspartyl protease</keyword>
<dbReference type="Proteomes" id="UP000033187">
    <property type="component" value="Chromosome 1"/>
</dbReference>
<keyword evidence="3 9" id="KW-0645">Protease</keyword>
<gene>
    <name evidence="9 12" type="primary">lspA</name>
    <name evidence="12" type="ORF">YBN1229_v1_3285</name>
</gene>
<dbReference type="GO" id="GO:0005886">
    <property type="term" value="C:plasma membrane"/>
    <property type="evidence" value="ECO:0007669"/>
    <property type="project" value="UniProtKB-SubCell"/>
</dbReference>
<dbReference type="Pfam" id="PF01252">
    <property type="entry name" value="Peptidase_A8"/>
    <property type="match status" value="1"/>
</dbReference>
<dbReference type="NCBIfam" id="TIGR00077">
    <property type="entry name" value="lspA"/>
    <property type="match status" value="1"/>
</dbReference>
<reference evidence="13" key="1">
    <citation type="submission" date="2015-02" db="EMBL/GenBank/DDBJ databases">
        <authorList>
            <person name="Chooi Y.-H."/>
        </authorList>
    </citation>
    <scope>NUCLEOTIDE SEQUENCE [LARGE SCALE GENOMIC DNA]</scope>
    <source>
        <strain evidence="13">strain Y</strain>
    </source>
</reference>
<protein>
    <recommendedName>
        <fullName evidence="9">Lipoprotein signal peptidase</fullName>
        <ecNumber evidence="9">3.4.23.36</ecNumber>
    </recommendedName>
    <alternativeName>
        <fullName evidence="9">Prolipoprotein signal peptidase</fullName>
    </alternativeName>
    <alternativeName>
        <fullName evidence="9">Signal peptidase II</fullName>
        <shortName evidence="9">SPase II</shortName>
    </alternativeName>
</protein>
<dbReference type="EC" id="3.4.23.36" evidence="9"/>
<dbReference type="PANTHER" id="PTHR33695">
    <property type="entry name" value="LIPOPROTEIN SIGNAL PEPTIDASE"/>
    <property type="match status" value="1"/>
</dbReference>
<dbReference type="OrthoDB" id="9810259at2"/>
<accession>A0A0D6JJH0</accession>
<dbReference type="PROSITE" id="PS00855">
    <property type="entry name" value="SPASE_II"/>
    <property type="match status" value="1"/>
</dbReference>
<comment type="similarity">
    <text evidence="1 9 11">Belongs to the peptidase A8 family.</text>
</comment>
<comment type="catalytic activity">
    <reaction evidence="9 10">
        <text>Release of signal peptides from bacterial membrane prolipoproteins. Hydrolyzes -Xaa-Yaa-Zaa-|-(S,diacylglyceryl)Cys-, in which Xaa is hydrophobic (preferably Leu), and Yaa (Ala or Ser) and Zaa (Gly or Ala) have small, neutral side chains.</text>
        <dbReference type="EC" id="3.4.23.36"/>
    </reaction>
</comment>
<keyword evidence="8 9" id="KW-0472">Membrane</keyword>